<dbReference type="AlphaFoldDB" id="A0A103QVQ2"/>
<reference evidence="1 2" key="1">
    <citation type="submission" date="2015-11" db="EMBL/GenBank/DDBJ databases">
        <title>Expanding the genomic diversity of Burkholderia species for the development of highly accurate diagnostics.</title>
        <authorList>
            <person name="Sahl J."/>
            <person name="Keim P."/>
            <person name="Wagner D."/>
        </authorList>
    </citation>
    <scope>NUCLEOTIDE SEQUENCE [LARGE SCALE GENOMIC DNA]</scope>
    <source>
        <strain evidence="1 2">MSMB2036</strain>
    </source>
</reference>
<comment type="caution">
    <text evidence="1">The sequence shown here is derived from an EMBL/GenBank/DDBJ whole genome shotgun (WGS) entry which is preliminary data.</text>
</comment>
<protein>
    <submittedName>
        <fullName evidence="1">Uncharacterized protein</fullName>
    </submittedName>
</protein>
<sequence length="64" mass="7275">MTDTQDPLWRALKRLEHAELSENDRNLLRPAFAAMRGARAIRIPDAIVARIRHLDATLPKTTEA</sequence>
<dbReference type="OrthoDB" id="9112969at2"/>
<evidence type="ECO:0000313" key="1">
    <source>
        <dbReference type="EMBL" id="KVG56411.1"/>
    </source>
</evidence>
<dbReference type="Proteomes" id="UP000064029">
    <property type="component" value="Unassembled WGS sequence"/>
</dbReference>
<organism evidence="1 2">
    <name type="scientific">Burkholderia ubonensis</name>
    <dbReference type="NCBI Taxonomy" id="101571"/>
    <lineage>
        <taxon>Bacteria</taxon>
        <taxon>Pseudomonadati</taxon>
        <taxon>Pseudomonadota</taxon>
        <taxon>Betaproteobacteria</taxon>
        <taxon>Burkholderiales</taxon>
        <taxon>Burkholderiaceae</taxon>
        <taxon>Burkholderia</taxon>
        <taxon>Burkholderia cepacia complex</taxon>
    </lineage>
</organism>
<gene>
    <name evidence="1" type="ORF">WJ33_36910</name>
</gene>
<name>A0A103QVQ2_9BURK</name>
<evidence type="ECO:0000313" key="2">
    <source>
        <dbReference type="Proteomes" id="UP000064029"/>
    </source>
</evidence>
<accession>A0A103QVQ2</accession>
<proteinExistence type="predicted"/>
<dbReference type="RefSeq" id="WP_059758008.1">
    <property type="nucleotide sequence ID" value="NZ_CP013414.1"/>
</dbReference>
<dbReference type="EMBL" id="LOXM01000255">
    <property type="protein sequence ID" value="KVG56411.1"/>
    <property type="molecule type" value="Genomic_DNA"/>
</dbReference>